<feature type="chain" id="PRO_5046141397" description="Secreted protein" evidence="1">
    <location>
        <begin position="24"/>
        <end position="154"/>
    </location>
</feature>
<feature type="signal peptide" evidence="1">
    <location>
        <begin position="1"/>
        <end position="23"/>
    </location>
</feature>
<dbReference type="RefSeq" id="WP_203858194.1">
    <property type="nucleotide sequence ID" value="NZ_BAAAZQ010000024.1"/>
</dbReference>
<proteinExistence type="predicted"/>
<dbReference type="Proteomes" id="UP000621500">
    <property type="component" value="Unassembled WGS sequence"/>
</dbReference>
<name>A0ABQ4EPS1_9ACTN</name>
<evidence type="ECO:0000313" key="3">
    <source>
        <dbReference type="Proteomes" id="UP000621500"/>
    </source>
</evidence>
<dbReference type="EMBL" id="BONX01000020">
    <property type="protein sequence ID" value="GIG96647.1"/>
    <property type="molecule type" value="Genomic_DNA"/>
</dbReference>
<keyword evidence="3" id="KW-1185">Reference proteome</keyword>
<keyword evidence="1" id="KW-0732">Signal</keyword>
<organism evidence="2 3">
    <name type="scientific">Plantactinospora mayteni</name>
    <dbReference type="NCBI Taxonomy" id="566021"/>
    <lineage>
        <taxon>Bacteria</taxon>
        <taxon>Bacillati</taxon>
        <taxon>Actinomycetota</taxon>
        <taxon>Actinomycetes</taxon>
        <taxon>Micromonosporales</taxon>
        <taxon>Micromonosporaceae</taxon>
        <taxon>Plantactinospora</taxon>
    </lineage>
</organism>
<protein>
    <recommendedName>
        <fullName evidence="4">Secreted protein</fullName>
    </recommendedName>
</protein>
<gene>
    <name evidence="2" type="ORF">Pma05_32200</name>
</gene>
<reference evidence="2 3" key="1">
    <citation type="submission" date="2021-01" db="EMBL/GenBank/DDBJ databases">
        <title>Whole genome shotgun sequence of Plantactinospora mayteni NBRC 109088.</title>
        <authorList>
            <person name="Komaki H."/>
            <person name="Tamura T."/>
        </authorList>
    </citation>
    <scope>NUCLEOTIDE SEQUENCE [LARGE SCALE GENOMIC DNA]</scope>
    <source>
        <strain evidence="2 3">NBRC 109088</strain>
    </source>
</reference>
<evidence type="ECO:0008006" key="4">
    <source>
        <dbReference type="Google" id="ProtNLM"/>
    </source>
</evidence>
<evidence type="ECO:0000256" key="1">
    <source>
        <dbReference type="SAM" id="SignalP"/>
    </source>
</evidence>
<accession>A0ABQ4EPS1</accession>
<evidence type="ECO:0000313" key="2">
    <source>
        <dbReference type="EMBL" id="GIG96647.1"/>
    </source>
</evidence>
<comment type="caution">
    <text evidence="2">The sequence shown here is derived from an EMBL/GenBank/DDBJ whole genome shotgun (WGS) entry which is preliminary data.</text>
</comment>
<sequence>MSRMKTVRAALLAVLTTAVAVFAAPSPSMADGDNYHSVCTSWTVRCQTGVEVVGPAGVCDTANADNGSTIVCVDYYGDYVYVKDNDADGRSAMGFVSAENGIAYRYCRNPHGAGSWAKCNFDWAEAGGHAVRAGTLPSYSAEMRLQRLWTFYDN</sequence>